<dbReference type="AlphaFoldDB" id="A0A1R1PV72"/>
<dbReference type="Proteomes" id="UP000188320">
    <property type="component" value="Unassembled WGS sequence"/>
</dbReference>
<dbReference type="EMBL" id="LSSK01000136">
    <property type="protein sequence ID" value="OMH84858.1"/>
    <property type="molecule type" value="Genomic_DNA"/>
</dbReference>
<gene>
    <name evidence="1" type="ORF">AX774_g1591</name>
</gene>
<keyword evidence="2" id="KW-1185">Reference proteome</keyword>
<accession>A0A1R1PV72</accession>
<dbReference type="OrthoDB" id="10541086at2759"/>
<evidence type="ECO:0000313" key="2">
    <source>
        <dbReference type="Proteomes" id="UP000188320"/>
    </source>
</evidence>
<sequence length="119" mass="13080">MIVNPTPAILLVLSPKFKRPMANDPNNTDRFSHDINVLSFAKNTFGSTLTGTAARLACFFPLSSDFLDEDESPSAEYPLYDLEELADPFALTSNASVSFGWFSSSRRVCPCVAITYGLF</sequence>
<evidence type="ECO:0000313" key="1">
    <source>
        <dbReference type="EMBL" id="OMH84858.1"/>
    </source>
</evidence>
<reference evidence="2" key="1">
    <citation type="submission" date="2017-01" db="EMBL/GenBank/DDBJ databases">
        <authorList>
            <person name="Wang Y."/>
            <person name="White M."/>
            <person name="Kvist S."/>
            <person name="Moncalvo J.-M."/>
        </authorList>
    </citation>
    <scope>NUCLEOTIDE SEQUENCE [LARGE SCALE GENOMIC DNA]</scope>
    <source>
        <strain evidence="2">COL-18-3</strain>
    </source>
</reference>
<proteinExistence type="predicted"/>
<organism evidence="1 2">
    <name type="scientific">Zancudomyces culisetae</name>
    <name type="common">Gut fungus</name>
    <name type="synonym">Smittium culisetae</name>
    <dbReference type="NCBI Taxonomy" id="1213189"/>
    <lineage>
        <taxon>Eukaryota</taxon>
        <taxon>Fungi</taxon>
        <taxon>Fungi incertae sedis</taxon>
        <taxon>Zoopagomycota</taxon>
        <taxon>Kickxellomycotina</taxon>
        <taxon>Harpellomycetes</taxon>
        <taxon>Harpellales</taxon>
        <taxon>Legeriomycetaceae</taxon>
        <taxon>Zancudomyces</taxon>
    </lineage>
</organism>
<name>A0A1R1PV72_ZANCU</name>
<protein>
    <submittedName>
        <fullName evidence="1">Uncharacterized protein</fullName>
    </submittedName>
</protein>
<comment type="caution">
    <text evidence="1">The sequence shown here is derived from an EMBL/GenBank/DDBJ whole genome shotgun (WGS) entry which is preliminary data.</text>
</comment>